<keyword evidence="3" id="KW-1185">Reference proteome</keyword>
<feature type="region of interest" description="Disordered" evidence="1">
    <location>
        <begin position="160"/>
        <end position="188"/>
    </location>
</feature>
<evidence type="ECO:0000256" key="1">
    <source>
        <dbReference type="SAM" id="MobiDB-lite"/>
    </source>
</evidence>
<name>A0AAW0AN45_9AGAR</name>
<gene>
    <name evidence="2" type="ORF">R3P38DRAFT_2787517</name>
</gene>
<dbReference type="EMBL" id="JAWWNJ010000056">
    <property type="protein sequence ID" value="KAK7014684.1"/>
    <property type="molecule type" value="Genomic_DNA"/>
</dbReference>
<organism evidence="2 3">
    <name type="scientific">Favolaschia claudopus</name>
    <dbReference type="NCBI Taxonomy" id="2862362"/>
    <lineage>
        <taxon>Eukaryota</taxon>
        <taxon>Fungi</taxon>
        <taxon>Dikarya</taxon>
        <taxon>Basidiomycota</taxon>
        <taxon>Agaricomycotina</taxon>
        <taxon>Agaricomycetes</taxon>
        <taxon>Agaricomycetidae</taxon>
        <taxon>Agaricales</taxon>
        <taxon>Marasmiineae</taxon>
        <taxon>Mycenaceae</taxon>
        <taxon>Favolaschia</taxon>
    </lineage>
</organism>
<proteinExistence type="predicted"/>
<dbReference type="Proteomes" id="UP001362999">
    <property type="component" value="Unassembled WGS sequence"/>
</dbReference>
<evidence type="ECO:0000313" key="2">
    <source>
        <dbReference type="EMBL" id="KAK7014684.1"/>
    </source>
</evidence>
<feature type="compositionally biased region" description="Basic and acidic residues" evidence="1">
    <location>
        <begin position="160"/>
        <end position="182"/>
    </location>
</feature>
<reference evidence="2 3" key="1">
    <citation type="journal article" date="2024" name="J Genomics">
        <title>Draft genome sequencing and assembly of Favolaschia claudopus CIRM-BRFM 2984 isolated from oak limbs.</title>
        <authorList>
            <person name="Navarro D."/>
            <person name="Drula E."/>
            <person name="Chaduli D."/>
            <person name="Cazenave R."/>
            <person name="Ahrendt S."/>
            <person name="Wang J."/>
            <person name="Lipzen A."/>
            <person name="Daum C."/>
            <person name="Barry K."/>
            <person name="Grigoriev I.V."/>
            <person name="Favel A."/>
            <person name="Rosso M.N."/>
            <person name="Martin F."/>
        </authorList>
    </citation>
    <scope>NUCLEOTIDE SEQUENCE [LARGE SCALE GENOMIC DNA]</scope>
    <source>
        <strain evidence="2 3">CIRM-BRFM 2984</strain>
    </source>
</reference>
<comment type="caution">
    <text evidence="2">The sequence shown here is derived from an EMBL/GenBank/DDBJ whole genome shotgun (WGS) entry which is preliminary data.</text>
</comment>
<sequence>MTVRVLPSSFPYCSIEGFGDLRSPIAPVTSRLGNGSLRFQTPLAGCRTFLAVIMFNFGSNVPFLFSPSTSENPVESNELSEYRGSSSKKFKCRPTRRCTLPCVFASLIPQVYSVETARLMAQGGCWALSGGDRAARWRTSTVLLREHRVNDGRIRTTESRALKKRRDDAAYEDASTGRDSEFKSSSLK</sequence>
<protein>
    <submittedName>
        <fullName evidence="2">Uncharacterized protein</fullName>
    </submittedName>
</protein>
<dbReference type="AlphaFoldDB" id="A0AAW0AN45"/>
<accession>A0AAW0AN45</accession>
<evidence type="ECO:0000313" key="3">
    <source>
        <dbReference type="Proteomes" id="UP001362999"/>
    </source>
</evidence>